<dbReference type="PANTHER" id="PTHR46508:SF2">
    <property type="entry name" value="INCREASED DNA METHYLATION 1"/>
    <property type="match status" value="1"/>
</dbReference>
<reference evidence="4 5" key="1">
    <citation type="journal article" date="2020" name="Nat. Commun.">
        <title>Genome of Tripterygium wilfordii and identification of cytochrome P450 involved in triptolide biosynthesis.</title>
        <authorList>
            <person name="Tu L."/>
            <person name="Su P."/>
            <person name="Zhang Z."/>
            <person name="Gao L."/>
            <person name="Wang J."/>
            <person name="Hu T."/>
            <person name="Zhou J."/>
            <person name="Zhang Y."/>
            <person name="Zhao Y."/>
            <person name="Liu Y."/>
            <person name="Song Y."/>
            <person name="Tong Y."/>
            <person name="Lu Y."/>
            <person name="Yang J."/>
            <person name="Xu C."/>
            <person name="Jia M."/>
            <person name="Peters R.J."/>
            <person name="Huang L."/>
            <person name="Gao W."/>
        </authorList>
    </citation>
    <scope>NUCLEOTIDE SEQUENCE [LARGE SCALE GENOMIC DNA]</scope>
    <source>
        <strain evidence="5">cv. XIE 37</strain>
        <tissue evidence="4">Leaf</tissue>
    </source>
</reference>
<dbReference type="InParanoid" id="A0A7J7C968"/>
<proteinExistence type="predicted"/>
<dbReference type="EMBL" id="JAAARO010000019">
    <property type="protein sequence ID" value="KAF5730711.1"/>
    <property type="molecule type" value="Genomic_DNA"/>
</dbReference>
<dbReference type="PANTHER" id="PTHR46508">
    <property type="entry name" value="PHD FINGER FAMILY PROTEIN"/>
    <property type="match status" value="1"/>
</dbReference>
<keyword evidence="2" id="KW-0539">Nucleus</keyword>
<comment type="caution">
    <text evidence="4">The sequence shown here is derived from an EMBL/GenBank/DDBJ whole genome shotgun (WGS) entry which is preliminary data.</text>
</comment>
<gene>
    <name evidence="4" type="ORF">HS088_TW19G00306</name>
</gene>
<dbReference type="Proteomes" id="UP000593562">
    <property type="component" value="Unassembled WGS sequence"/>
</dbReference>
<dbReference type="GO" id="GO:0005634">
    <property type="term" value="C:nucleus"/>
    <property type="evidence" value="ECO:0007669"/>
    <property type="project" value="UniProtKB-SubCell"/>
</dbReference>
<dbReference type="OrthoDB" id="429143at2759"/>
<name>A0A7J7C968_TRIWF</name>
<protein>
    <recommendedName>
        <fullName evidence="3">Tify domain-containing protein</fullName>
    </recommendedName>
</protein>
<dbReference type="Pfam" id="PF16135">
    <property type="entry name" value="TDBD"/>
    <property type="match status" value="1"/>
</dbReference>
<sequence>MCNVNPIESMIYQNCYRWWIISLNDIIQYWNPEDDSVIKDRLVTRDGIICKCCSKVFTVSEFKIHAGLKLNHPLLNLFIESAWSDEYKTRRNETLILQDDDNDQNDDHAESVVIGVCWQYKLPLGFSSGLLVYSDHEACLNGERIYEQAVSNSFLVEAV</sequence>
<dbReference type="InterPro" id="IPR032308">
    <property type="entry name" value="TDBD"/>
</dbReference>
<comment type="subcellular location">
    <subcellularLocation>
        <location evidence="1">Nucleus</location>
    </subcellularLocation>
</comment>
<evidence type="ECO:0000313" key="4">
    <source>
        <dbReference type="EMBL" id="KAF5730711.1"/>
    </source>
</evidence>
<evidence type="ECO:0000256" key="2">
    <source>
        <dbReference type="ARBA" id="ARBA00023242"/>
    </source>
</evidence>
<dbReference type="AlphaFoldDB" id="A0A7J7C968"/>
<evidence type="ECO:0000259" key="3">
    <source>
        <dbReference type="Pfam" id="PF16135"/>
    </source>
</evidence>
<accession>A0A7J7C968</accession>
<feature type="domain" description="Tify" evidence="3">
    <location>
        <begin position="43"/>
        <end position="81"/>
    </location>
</feature>
<evidence type="ECO:0000313" key="5">
    <source>
        <dbReference type="Proteomes" id="UP000593562"/>
    </source>
</evidence>
<evidence type="ECO:0000256" key="1">
    <source>
        <dbReference type="ARBA" id="ARBA00004123"/>
    </source>
</evidence>
<organism evidence="4 5">
    <name type="scientific">Tripterygium wilfordii</name>
    <name type="common">Thunder God vine</name>
    <dbReference type="NCBI Taxonomy" id="458696"/>
    <lineage>
        <taxon>Eukaryota</taxon>
        <taxon>Viridiplantae</taxon>
        <taxon>Streptophyta</taxon>
        <taxon>Embryophyta</taxon>
        <taxon>Tracheophyta</taxon>
        <taxon>Spermatophyta</taxon>
        <taxon>Magnoliopsida</taxon>
        <taxon>eudicotyledons</taxon>
        <taxon>Gunneridae</taxon>
        <taxon>Pentapetalae</taxon>
        <taxon>rosids</taxon>
        <taxon>fabids</taxon>
        <taxon>Celastrales</taxon>
        <taxon>Celastraceae</taxon>
        <taxon>Tripterygium</taxon>
    </lineage>
</organism>
<keyword evidence="5" id="KW-1185">Reference proteome</keyword>